<evidence type="ECO:0000313" key="3">
    <source>
        <dbReference type="Proteomes" id="UP000293671"/>
    </source>
</evidence>
<dbReference type="EMBL" id="SHKP01000007">
    <property type="protein sequence ID" value="RZT94998.1"/>
    <property type="molecule type" value="Genomic_DNA"/>
</dbReference>
<protein>
    <submittedName>
        <fullName evidence="2">Uncharacterized protein</fullName>
    </submittedName>
</protein>
<accession>A0A4Q7VG76</accession>
<organism evidence="2 3">
    <name type="scientific">Rivibacter subsaxonicus</name>
    <dbReference type="NCBI Taxonomy" id="457575"/>
    <lineage>
        <taxon>Bacteria</taxon>
        <taxon>Pseudomonadati</taxon>
        <taxon>Pseudomonadota</taxon>
        <taxon>Betaproteobacteria</taxon>
        <taxon>Burkholderiales</taxon>
        <taxon>Rivibacter</taxon>
    </lineage>
</organism>
<evidence type="ECO:0000256" key="1">
    <source>
        <dbReference type="SAM" id="MobiDB-lite"/>
    </source>
</evidence>
<keyword evidence="3" id="KW-1185">Reference proteome</keyword>
<evidence type="ECO:0000313" key="2">
    <source>
        <dbReference type="EMBL" id="RZT94998.1"/>
    </source>
</evidence>
<feature type="region of interest" description="Disordered" evidence="1">
    <location>
        <begin position="55"/>
        <end position="76"/>
    </location>
</feature>
<dbReference type="Proteomes" id="UP000293671">
    <property type="component" value="Unassembled WGS sequence"/>
</dbReference>
<name>A0A4Q7VG76_9BURK</name>
<dbReference type="RefSeq" id="WP_207225077.1">
    <property type="nucleotide sequence ID" value="NZ_SHKP01000007.1"/>
</dbReference>
<reference evidence="2 3" key="1">
    <citation type="submission" date="2019-02" db="EMBL/GenBank/DDBJ databases">
        <title>Genomic Encyclopedia of Type Strains, Phase IV (KMG-IV): sequencing the most valuable type-strain genomes for metagenomic binning, comparative biology and taxonomic classification.</title>
        <authorList>
            <person name="Goeker M."/>
        </authorList>
    </citation>
    <scope>NUCLEOTIDE SEQUENCE [LARGE SCALE GENOMIC DNA]</scope>
    <source>
        <strain evidence="2 3">DSM 19570</strain>
    </source>
</reference>
<feature type="compositionally biased region" description="Polar residues" evidence="1">
    <location>
        <begin position="67"/>
        <end position="76"/>
    </location>
</feature>
<gene>
    <name evidence="2" type="ORF">EV670_2744</name>
</gene>
<comment type="caution">
    <text evidence="2">The sequence shown here is derived from an EMBL/GenBank/DDBJ whole genome shotgun (WGS) entry which is preliminary data.</text>
</comment>
<dbReference type="AlphaFoldDB" id="A0A4Q7VG76"/>
<feature type="region of interest" description="Disordered" evidence="1">
    <location>
        <begin position="1"/>
        <end position="36"/>
    </location>
</feature>
<sequence>MGKFTSSKPPVRPGWPAAEPTRFDETDGSPSQRDNWFDSSWELRRGLVVAELDTVPDDFLATDTGKGRTSGSPPTR</sequence>
<proteinExistence type="predicted"/>